<dbReference type="SUPFAM" id="SSF55874">
    <property type="entry name" value="ATPase domain of HSP90 chaperone/DNA topoisomerase II/histidine kinase"/>
    <property type="match status" value="1"/>
</dbReference>
<feature type="domain" description="Histidine kinase/HSP90-like ATPase" evidence="4">
    <location>
        <begin position="297"/>
        <end position="382"/>
    </location>
</feature>
<keyword evidence="2" id="KW-0418">Kinase</keyword>
<evidence type="ECO:0000256" key="1">
    <source>
        <dbReference type="ARBA" id="ARBA00022679"/>
    </source>
</evidence>
<proteinExistence type="predicted"/>
<evidence type="ECO:0000256" key="3">
    <source>
        <dbReference type="ARBA" id="ARBA00023012"/>
    </source>
</evidence>
<dbReference type="GO" id="GO:0000160">
    <property type="term" value="P:phosphorelay signal transduction system"/>
    <property type="evidence" value="ECO:0007669"/>
    <property type="project" value="UniProtKB-KW"/>
</dbReference>
<dbReference type="Gene3D" id="3.30.565.10">
    <property type="entry name" value="Histidine kinase-like ATPase, C-terminal domain"/>
    <property type="match status" value="1"/>
</dbReference>
<organism evidence="5 6">
    <name type="scientific">Acidipropionibacterium jensenii</name>
    <dbReference type="NCBI Taxonomy" id="1749"/>
    <lineage>
        <taxon>Bacteria</taxon>
        <taxon>Bacillati</taxon>
        <taxon>Actinomycetota</taxon>
        <taxon>Actinomycetes</taxon>
        <taxon>Propionibacteriales</taxon>
        <taxon>Propionibacteriaceae</taxon>
        <taxon>Acidipropionibacterium</taxon>
    </lineage>
</organism>
<dbReference type="Pfam" id="PF02518">
    <property type="entry name" value="HATPase_c"/>
    <property type="match status" value="1"/>
</dbReference>
<dbReference type="Proteomes" id="UP000277858">
    <property type="component" value="Chromosome"/>
</dbReference>
<dbReference type="InterPro" id="IPR050482">
    <property type="entry name" value="Sensor_HK_TwoCompSys"/>
</dbReference>
<evidence type="ECO:0000259" key="4">
    <source>
        <dbReference type="Pfam" id="PF02518"/>
    </source>
</evidence>
<dbReference type="PANTHER" id="PTHR24421">
    <property type="entry name" value="NITRATE/NITRITE SENSOR PROTEIN NARX-RELATED"/>
    <property type="match status" value="1"/>
</dbReference>
<keyword evidence="6" id="KW-1185">Reference proteome</keyword>
<keyword evidence="3" id="KW-0902">Two-component regulatory system</keyword>
<sequence>MTELSSTHMRRADRWAGSLIAVSALLLSVWWLPDALMQRNRFAIWWTVGAWGLIALWLLLAGLGQRLPMWWLRRLWAAIPSFQFLLQVLSFAAIRGNPSDVMPWVWTLESTTVCLLVLQLRRVAAVAVSIVFSLSVPLSSWLFTGGVSQLVLSNTPVRLSNVLFVVLLIGVRHRLSSLFEVETEARMAADRRALSAAETRQRARFSRFVHDEVLSVLTAAQLFSGTPPPELRAEAAATIRALAVERPSAAEDARAVDPVDSTEAGERLRARIARLAPTAVVHLEADHMPIDTGAVETLGDAAAEAVRNALRHSEGNHLSVRMTILEQSVDISVSDDGTGFDVNSIPPERLGVRESIFARVREIGGHAEVLSSLGHGTEVRLSWTTQ</sequence>
<dbReference type="InterPro" id="IPR036890">
    <property type="entry name" value="HATPase_C_sf"/>
</dbReference>
<evidence type="ECO:0000313" key="5">
    <source>
        <dbReference type="EMBL" id="VEI04311.1"/>
    </source>
</evidence>
<accession>A0A3S4WYU2</accession>
<evidence type="ECO:0000256" key="2">
    <source>
        <dbReference type="ARBA" id="ARBA00022777"/>
    </source>
</evidence>
<gene>
    <name evidence="5" type="ORF">NCTC13652_02540</name>
</gene>
<dbReference type="InterPro" id="IPR003594">
    <property type="entry name" value="HATPase_dom"/>
</dbReference>
<keyword evidence="1" id="KW-0808">Transferase</keyword>
<dbReference type="CDD" id="cd16917">
    <property type="entry name" value="HATPase_UhpB-NarQ-NarX-like"/>
    <property type="match status" value="1"/>
</dbReference>
<evidence type="ECO:0000313" key="6">
    <source>
        <dbReference type="Proteomes" id="UP000277858"/>
    </source>
</evidence>
<dbReference type="OrthoDB" id="3734276at2"/>
<name>A0A3S4WYU2_9ACTN</name>
<dbReference type="EMBL" id="LR134473">
    <property type="protein sequence ID" value="VEI04311.1"/>
    <property type="molecule type" value="Genomic_DNA"/>
</dbReference>
<dbReference type="GO" id="GO:0016301">
    <property type="term" value="F:kinase activity"/>
    <property type="evidence" value="ECO:0007669"/>
    <property type="project" value="UniProtKB-KW"/>
</dbReference>
<dbReference type="STRING" id="1122997.GCA_000425285_00460"/>
<dbReference type="AlphaFoldDB" id="A0A3S4WYU2"/>
<dbReference type="RefSeq" id="WP_028702282.1">
    <property type="nucleotide sequence ID" value="NZ_CP040635.1"/>
</dbReference>
<dbReference type="GeneID" id="82885238"/>
<reference evidence="5 6" key="1">
    <citation type="submission" date="2018-12" db="EMBL/GenBank/DDBJ databases">
        <authorList>
            <consortium name="Pathogen Informatics"/>
        </authorList>
    </citation>
    <scope>NUCLEOTIDE SEQUENCE [LARGE SCALE GENOMIC DNA]</scope>
    <source>
        <strain evidence="5 6">NCTC13652</strain>
    </source>
</reference>
<protein>
    <submittedName>
        <fullName evidence="5">Nitrate/nitrite sensor protein NarQ</fullName>
    </submittedName>
</protein>